<sequence>MAQARLVTSGTERTISRKAVSRQQEEKKTMPDAQQDLRTELSKLKALNTIIMECYSRLSPLEKPTVAEHQDEAFGRRQRQYHQPISIVPGTLYRRTLTKVSLNYNQWSFEYDSASANKSFVLPPVEKHLSSIRNIFNDPLPKTVYTDLSESIDKLSYLNPDKALELIPSWKAALEGVHVDYGKMEQTITEAGEVEERVKKILHLSELKNSAAVSSFTRGNAGDLSFSIPVASNLDQLEILYSLLKGTTGSAYHRNPAENDPQHFEPNGPLWKTVIEPEGNLFCGRNPISIELRGINRTLSIHLAELKNHKDTKPKRPNAGNISFSIPVASNLDQLQILYSLLKIRHNSR</sequence>
<dbReference type="InParanoid" id="A0A2P6NVC2"/>
<dbReference type="AlphaFoldDB" id="A0A2P6NVC2"/>
<gene>
    <name evidence="2" type="ORF">PROFUN_02617</name>
</gene>
<accession>A0A2P6NVC2</accession>
<evidence type="ECO:0000313" key="2">
    <source>
        <dbReference type="EMBL" id="PRP87880.1"/>
    </source>
</evidence>
<evidence type="ECO:0000313" key="3">
    <source>
        <dbReference type="Proteomes" id="UP000241769"/>
    </source>
</evidence>
<reference evidence="2 3" key="1">
    <citation type="journal article" date="2018" name="Genome Biol. Evol.">
        <title>Multiple Roots of Fruiting Body Formation in Amoebozoa.</title>
        <authorList>
            <person name="Hillmann F."/>
            <person name="Forbes G."/>
            <person name="Novohradska S."/>
            <person name="Ferling I."/>
            <person name="Riege K."/>
            <person name="Groth M."/>
            <person name="Westermann M."/>
            <person name="Marz M."/>
            <person name="Spaller T."/>
            <person name="Winckler T."/>
            <person name="Schaap P."/>
            <person name="Glockner G."/>
        </authorList>
    </citation>
    <scope>NUCLEOTIDE SEQUENCE [LARGE SCALE GENOMIC DNA]</scope>
    <source>
        <strain evidence="2 3">Jena</strain>
    </source>
</reference>
<protein>
    <submittedName>
        <fullName evidence="2">Uncharacterized protein</fullName>
    </submittedName>
</protein>
<comment type="caution">
    <text evidence="2">The sequence shown here is derived from an EMBL/GenBank/DDBJ whole genome shotgun (WGS) entry which is preliminary data.</text>
</comment>
<name>A0A2P6NVC2_9EUKA</name>
<feature type="compositionally biased region" description="Polar residues" evidence="1">
    <location>
        <begin position="1"/>
        <end position="13"/>
    </location>
</feature>
<organism evidence="2 3">
    <name type="scientific">Planoprotostelium fungivorum</name>
    <dbReference type="NCBI Taxonomy" id="1890364"/>
    <lineage>
        <taxon>Eukaryota</taxon>
        <taxon>Amoebozoa</taxon>
        <taxon>Evosea</taxon>
        <taxon>Variosea</taxon>
        <taxon>Cavosteliida</taxon>
        <taxon>Cavosteliaceae</taxon>
        <taxon>Planoprotostelium</taxon>
    </lineage>
</organism>
<keyword evidence="3" id="KW-1185">Reference proteome</keyword>
<evidence type="ECO:0000256" key="1">
    <source>
        <dbReference type="SAM" id="MobiDB-lite"/>
    </source>
</evidence>
<feature type="compositionally biased region" description="Basic and acidic residues" evidence="1">
    <location>
        <begin position="23"/>
        <end position="33"/>
    </location>
</feature>
<feature type="region of interest" description="Disordered" evidence="1">
    <location>
        <begin position="1"/>
        <end position="33"/>
    </location>
</feature>
<dbReference type="Proteomes" id="UP000241769">
    <property type="component" value="Unassembled WGS sequence"/>
</dbReference>
<proteinExistence type="predicted"/>
<dbReference type="EMBL" id="MDYQ01000016">
    <property type="protein sequence ID" value="PRP87880.1"/>
    <property type="molecule type" value="Genomic_DNA"/>
</dbReference>